<organism evidence="1 2">
    <name type="scientific">Candidatus Parabacteroides intestinipullorum</name>
    <dbReference type="NCBI Taxonomy" id="2838723"/>
    <lineage>
        <taxon>Bacteria</taxon>
        <taxon>Pseudomonadati</taxon>
        <taxon>Bacteroidota</taxon>
        <taxon>Bacteroidia</taxon>
        <taxon>Bacteroidales</taxon>
        <taxon>Tannerellaceae</taxon>
        <taxon>Parabacteroides</taxon>
    </lineage>
</organism>
<accession>A0A9D2BGQ0</accession>
<sequence>MITIKDTHFTSDIALADILSVRTKVQLLAVCRKLDLYVSPNQKKEETVRRVAEALLDNPMEVLQSLSKTELRLVDQFVQAGPNAYITCKARKNFLKLQKYGLVLTYEDKERGEWQMLMPDEVRESLATSYRFYLEMAEKGIKAPSARELRFMAMLNRSQDDGEE</sequence>
<name>A0A9D2BGQ0_9BACT</name>
<protein>
    <submittedName>
        <fullName evidence="1">Uncharacterized protein</fullName>
    </submittedName>
</protein>
<dbReference type="EMBL" id="DXEL01000044">
    <property type="protein sequence ID" value="HIX74624.1"/>
    <property type="molecule type" value="Genomic_DNA"/>
</dbReference>
<dbReference type="AlphaFoldDB" id="A0A9D2BGQ0"/>
<evidence type="ECO:0000313" key="2">
    <source>
        <dbReference type="Proteomes" id="UP000886740"/>
    </source>
</evidence>
<dbReference type="Proteomes" id="UP000886740">
    <property type="component" value="Unassembled WGS sequence"/>
</dbReference>
<evidence type="ECO:0000313" key="1">
    <source>
        <dbReference type="EMBL" id="HIX74624.1"/>
    </source>
</evidence>
<reference evidence="1" key="2">
    <citation type="submission" date="2021-04" db="EMBL/GenBank/DDBJ databases">
        <authorList>
            <person name="Gilroy R."/>
        </authorList>
    </citation>
    <scope>NUCLEOTIDE SEQUENCE</scope>
    <source>
        <strain evidence="1">ChiGjej6B6-14162</strain>
    </source>
</reference>
<gene>
    <name evidence="1" type="ORF">H9977_06290</name>
</gene>
<reference evidence="1" key="1">
    <citation type="journal article" date="2021" name="PeerJ">
        <title>Extensive microbial diversity within the chicken gut microbiome revealed by metagenomics and culture.</title>
        <authorList>
            <person name="Gilroy R."/>
            <person name="Ravi A."/>
            <person name="Getino M."/>
            <person name="Pursley I."/>
            <person name="Horton D.L."/>
            <person name="Alikhan N.F."/>
            <person name="Baker D."/>
            <person name="Gharbi K."/>
            <person name="Hall N."/>
            <person name="Watson M."/>
            <person name="Adriaenssens E.M."/>
            <person name="Foster-Nyarko E."/>
            <person name="Jarju S."/>
            <person name="Secka A."/>
            <person name="Antonio M."/>
            <person name="Oren A."/>
            <person name="Chaudhuri R.R."/>
            <person name="La Ragione R."/>
            <person name="Hildebrand F."/>
            <person name="Pallen M.J."/>
        </authorList>
    </citation>
    <scope>NUCLEOTIDE SEQUENCE</scope>
    <source>
        <strain evidence="1">ChiGjej6B6-14162</strain>
    </source>
</reference>
<proteinExistence type="predicted"/>
<comment type="caution">
    <text evidence="1">The sequence shown here is derived from an EMBL/GenBank/DDBJ whole genome shotgun (WGS) entry which is preliminary data.</text>
</comment>